<dbReference type="GO" id="GO:0035725">
    <property type="term" value="P:sodium ion transmembrane transport"/>
    <property type="evidence" value="ECO:0000318"/>
    <property type="project" value="GO_Central"/>
</dbReference>
<evidence type="ECO:0000256" key="5">
    <source>
        <dbReference type="ARBA" id="ARBA00022989"/>
    </source>
</evidence>
<dbReference type="PRINTS" id="PR01078">
    <property type="entry name" value="AMINACHANNEL"/>
</dbReference>
<dbReference type="Proteomes" id="UP000007110">
    <property type="component" value="Unassembled WGS sequence"/>
</dbReference>
<comment type="subcellular location">
    <subcellularLocation>
        <location evidence="1">Membrane</location>
        <topology evidence="1">Multi-pass membrane protein</topology>
    </subcellularLocation>
</comment>
<accession>A0A7M7GA14</accession>
<evidence type="ECO:0000256" key="7">
    <source>
        <dbReference type="ARBA" id="ARBA00023065"/>
    </source>
</evidence>
<dbReference type="RefSeq" id="XP_001199295.4">
    <property type="nucleotide sequence ID" value="XM_001199295.4"/>
</dbReference>
<dbReference type="InParanoid" id="A0A7M7GA14"/>
<evidence type="ECO:0000256" key="9">
    <source>
        <dbReference type="ARBA" id="ARBA00023201"/>
    </source>
</evidence>
<keyword evidence="10 11" id="KW-0407">Ion channel</keyword>
<dbReference type="EnsemblMetazoa" id="XM_001199295">
    <property type="protein sequence ID" value="XP_001199295"/>
    <property type="gene ID" value="LOC763355"/>
</dbReference>
<proteinExistence type="inferred from homology"/>
<keyword evidence="4 11" id="KW-0812">Transmembrane</keyword>
<evidence type="ECO:0000256" key="11">
    <source>
        <dbReference type="RuleBase" id="RU000679"/>
    </source>
</evidence>
<feature type="compositionally biased region" description="Polar residues" evidence="12">
    <location>
        <begin position="206"/>
        <end position="237"/>
    </location>
</feature>
<feature type="compositionally biased region" description="Low complexity" evidence="12">
    <location>
        <begin position="288"/>
        <end position="297"/>
    </location>
</feature>
<dbReference type="GeneID" id="763355"/>
<evidence type="ECO:0000256" key="12">
    <source>
        <dbReference type="SAM" id="MobiDB-lite"/>
    </source>
</evidence>
<keyword evidence="7 11" id="KW-0406">Ion transport</keyword>
<feature type="region of interest" description="Disordered" evidence="12">
    <location>
        <begin position="156"/>
        <end position="304"/>
    </location>
</feature>
<keyword evidence="6" id="KW-0915">Sodium</keyword>
<keyword evidence="2 11" id="KW-0813">Transport</keyword>
<dbReference type="AlphaFoldDB" id="A0A7M7GA14"/>
<evidence type="ECO:0000313" key="14">
    <source>
        <dbReference type="EnsemblMetazoa" id="XP_001199295"/>
    </source>
</evidence>
<feature type="transmembrane region" description="Helical" evidence="13">
    <location>
        <begin position="636"/>
        <end position="663"/>
    </location>
</feature>
<feature type="transmembrane region" description="Helical" evidence="13">
    <location>
        <begin position="54"/>
        <end position="76"/>
    </location>
</feature>
<dbReference type="PANTHER" id="PTHR11690">
    <property type="entry name" value="AMILORIDE-SENSITIVE SODIUM CHANNEL-RELATED"/>
    <property type="match status" value="1"/>
</dbReference>
<dbReference type="OMA" id="TICSPRN"/>
<evidence type="ECO:0000313" key="15">
    <source>
        <dbReference type="Proteomes" id="UP000007110"/>
    </source>
</evidence>
<keyword evidence="15" id="KW-1185">Reference proteome</keyword>
<organism evidence="14 15">
    <name type="scientific">Strongylocentrotus purpuratus</name>
    <name type="common">Purple sea urchin</name>
    <dbReference type="NCBI Taxonomy" id="7668"/>
    <lineage>
        <taxon>Eukaryota</taxon>
        <taxon>Metazoa</taxon>
        <taxon>Echinodermata</taxon>
        <taxon>Eleutherozoa</taxon>
        <taxon>Echinozoa</taxon>
        <taxon>Echinoidea</taxon>
        <taxon>Euechinoidea</taxon>
        <taxon>Echinacea</taxon>
        <taxon>Camarodonta</taxon>
        <taxon>Echinidea</taxon>
        <taxon>Strongylocentrotidae</taxon>
        <taxon>Strongylocentrotus</taxon>
    </lineage>
</organism>
<dbReference type="KEGG" id="spu:763355"/>
<feature type="compositionally biased region" description="Polar residues" evidence="12">
    <location>
        <begin position="173"/>
        <end position="199"/>
    </location>
</feature>
<reference evidence="15" key="1">
    <citation type="submission" date="2015-02" db="EMBL/GenBank/DDBJ databases">
        <title>Genome sequencing for Strongylocentrotus purpuratus.</title>
        <authorList>
            <person name="Murali S."/>
            <person name="Liu Y."/>
            <person name="Vee V."/>
            <person name="English A."/>
            <person name="Wang M."/>
            <person name="Skinner E."/>
            <person name="Han Y."/>
            <person name="Muzny D.M."/>
            <person name="Worley K.C."/>
            <person name="Gibbs R.A."/>
        </authorList>
    </citation>
    <scope>NUCLEOTIDE SEQUENCE</scope>
</reference>
<dbReference type="GO" id="GO:0015280">
    <property type="term" value="F:ligand-gated sodium channel activity"/>
    <property type="evidence" value="ECO:0000318"/>
    <property type="project" value="GO_Central"/>
</dbReference>
<dbReference type="GO" id="GO:0005886">
    <property type="term" value="C:plasma membrane"/>
    <property type="evidence" value="ECO:0000318"/>
    <property type="project" value="GO_Central"/>
</dbReference>
<keyword evidence="5 13" id="KW-1133">Transmembrane helix</keyword>
<keyword evidence="8 13" id="KW-0472">Membrane</keyword>
<dbReference type="OrthoDB" id="6238402at2759"/>
<dbReference type="InterPro" id="IPR001873">
    <property type="entry name" value="ENaC"/>
</dbReference>
<name>A0A7M7GA14_STRPU</name>
<evidence type="ECO:0000256" key="1">
    <source>
        <dbReference type="ARBA" id="ARBA00004141"/>
    </source>
</evidence>
<evidence type="ECO:0000256" key="6">
    <source>
        <dbReference type="ARBA" id="ARBA00023053"/>
    </source>
</evidence>
<evidence type="ECO:0000256" key="2">
    <source>
        <dbReference type="ARBA" id="ARBA00022448"/>
    </source>
</evidence>
<evidence type="ECO:0000256" key="3">
    <source>
        <dbReference type="ARBA" id="ARBA00022461"/>
    </source>
</evidence>
<reference evidence="14" key="2">
    <citation type="submission" date="2021-01" db="UniProtKB">
        <authorList>
            <consortium name="EnsemblMetazoa"/>
        </authorList>
    </citation>
    <scope>IDENTIFICATION</scope>
</reference>
<evidence type="ECO:0000256" key="4">
    <source>
        <dbReference type="ARBA" id="ARBA00022692"/>
    </source>
</evidence>
<evidence type="ECO:0000256" key="13">
    <source>
        <dbReference type="SAM" id="Phobius"/>
    </source>
</evidence>
<dbReference type="PANTHER" id="PTHR11690:SF248">
    <property type="entry name" value="PICKPOCKET 17, ISOFORM A"/>
    <property type="match status" value="1"/>
</dbReference>
<sequence>MEKAKENSFFPPEYDDIHPMKTDSVKAVLNEYSGVTTAHGVPRIITSKSILSKLFWACVTLAALGAFLWQGSLLLFDYKGHPYTTQIDVVTQTEVQFPAVTVCNMNKMRRSAMVGTRFESLIEADGGAMGGDVDYSWWFDWSSEWWLKYEDSSSSREESSKEDIGPSAEGSVISGTSQSVVDMSGDSATDGSSFNTMANFTDIPDGNSSTYPSSTPQNQEYSTQSDVDTASATSDGTESFVDEEWSSTDEVPPLRKRRSGLRLIPDPTTGKLDQRRFVRRKRQTNTGPSSSDPSPSDSSEDPERFDWWEPEWETNMFDYQAYDWGDVTSDNDWEGFYRQSTADDFSDLLDVINPTREELEIMGHQAEDFILQCTFDRRPCNYTNFRQFQNKYYGNCFTFNQEVGNSSNARRTGQTGAQYGLHLTLFTEQPEYVGLFAQEAGVRVAIHPPNVFPFPEDDGVVASTGQATNIGIRQSYFERLTKPHGNCSDGTQTNFTSEEYTYTTRACVKSCVQQHIFNKCGCVTDIMMNDTICSPRNRTEQMCRQAIEQFFHEGQLECFCPIACKETHFVTAVTSDLWPSERYETHLKSRLTNEKATRILQNIEQTRKNLARVRIYFEELNYEQMIQKPQYTFESLLGGIGGLLGLYIGFSVITICEVGVLVLDIVKYLFRKAYSHDRVVPVDFKT</sequence>
<dbReference type="Pfam" id="PF00858">
    <property type="entry name" value="ASC"/>
    <property type="match status" value="1"/>
</dbReference>
<protein>
    <submittedName>
        <fullName evidence="14">Uncharacterized protein</fullName>
    </submittedName>
</protein>
<dbReference type="Gene3D" id="1.10.287.770">
    <property type="entry name" value="YojJ-like"/>
    <property type="match status" value="1"/>
</dbReference>
<keyword evidence="9 11" id="KW-0739">Sodium transport</keyword>
<evidence type="ECO:0000256" key="8">
    <source>
        <dbReference type="ARBA" id="ARBA00023136"/>
    </source>
</evidence>
<keyword evidence="3 11" id="KW-0894">Sodium channel</keyword>
<dbReference type="Gene3D" id="2.60.470.10">
    <property type="entry name" value="Acid-sensing ion channels like domains"/>
    <property type="match status" value="1"/>
</dbReference>
<evidence type="ECO:0000256" key="10">
    <source>
        <dbReference type="ARBA" id="ARBA00023303"/>
    </source>
</evidence>
<comment type="similarity">
    <text evidence="11">Belongs to the amiloride-sensitive sodium channel (TC 1.A.6) family.</text>
</comment>